<feature type="compositionally biased region" description="Basic and acidic residues" evidence="1">
    <location>
        <begin position="132"/>
        <end position="178"/>
    </location>
</feature>
<keyword evidence="3" id="KW-1185">Reference proteome</keyword>
<feature type="compositionally biased region" description="Basic and acidic residues" evidence="1">
    <location>
        <begin position="75"/>
        <end position="99"/>
    </location>
</feature>
<protein>
    <submittedName>
        <fullName evidence="2">Uncharacterized protein</fullName>
    </submittedName>
</protein>
<comment type="caution">
    <text evidence="2">The sequence shown here is derived from an EMBL/GenBank/DDBJ whole genome shotgun (WGS) entry which is preliminary data.</text>
</comment>
<feature type="non-terminal residue" evidence="2">
    <location>
        <position position="328"/>
    </location>
</feature>
<name>A0ABV0WL53_9TELE</name>
<feature type="region of interest" description="Disordered" evidence="1">
    <location>
        <begin position="23"/>
        <end position="178"/>
    </location>
</feature>
<feature type="region of interest" description="Disordered" evidence="1">
    <location>
        <begin position="251"/>
        <end position="328"/>
    </location>
</feature>
<organism evidence="2 3">
    <name type="scientific">Xenotaenia resolanae</name>
    <dbReference type="NCBI Taxonomy" id="208358"/>
    <lineage>
        <taxon>Eukaryota</taxon>
        <taxon>Metazoa</taxon>
        <taxon>Chordata</taxon>
        <taxon>Craniata</taxon>
        <taxon>Vertebrata</taxon>
        <taxon>Euteleostomi</taxon>
        <taxon>Actinopterygii</taxon>
        <taxon>Neopterygii</taxon>
        <taxon>Teleostei</taxon>
        <taxon>Neoteleostei</taxon>
        <taxon>Acanthomorphata</taxon>
        <taxon>Ovalentaria</taxon>
        <taxon>Atherinomorphae</taxon>
        <taxon>Cyprinodontiformes</taxon>
        <taxon>Goodeidae</taxon>
        <taxon>Xenotaenia</taxon>
    </lineage>
</organism>
<reference evidence="2 3" key="1">
    <citation type="submission" date="2021-06" db="EMBL/GenBank/DDBJ databases">
        <authorList>
            <person name="Palmer J.M."/>
        </authorList>
    </citation>
    <scope>NUCLEOTIDE SEQUENCE [LARGE SCALE GENOMIC DNA]</scope>
    <source>
        <strain evidence="2 3">XR_2019</strain>
        <tissue evidence="2">Muscle</tissue>
    </source>
</reference>
<accession>A0ABV0WL53</accession>
<feature type="non-terminal residue" evidence="2">
    <location>
        <position position="1"/>
    </location>
</feature>
<proteinExistence type="predicted"/>
<evidence type="ECO:0000256" key="1">
    <source>
        <dbReference type="SAM" id="MobiDB-lite"/>
    </source>
</evidence>
<feature type="compositionally biased region" description="Polar residues" evidence="1">
    <location>
        <begin position="23"/>
        <end position="49"/>
    </location>
</feature>
<feature type="compositionally biased region" description="Low complexity" evidence="1">
    <location>
        <begin position="264"/>
        <end position="299"/>
    </location>
</feature>
<evidence type="ECO:0000313" key="3">
    <source>
        <dbReference type="Proteomes" id="UP001444071"/>
    </source>
</evidence>
<gene>
    <name evidence="2" type="ORF">XENORESO_015881</name>
</gene>
<sequence length="328" mass="36472">VRGKVGIFEAHISGIRAQVLNSELQRSPRTTRRATSQSPLHPSQGNTVLENPMIHPQVNKVPSDAQNGGEVAEGMTERLRKESGTDEGEKDRDAKKSNIENKTLIDQNDCHSETTLQTPYADKRIIHGSPETSEKYSAMDEKNKEKQREREEEKDEKKVENIERERDEREQTKRHISNEAEYQLDSKVLIQTERKRFTDISETTGLPQTQNSNNVKLSLMETPNQTSDHLSSMLPSIPAVIVTDHGLETLSQTTEGSGSEWGLSRSPSPSSSPVPYSSTRSLRKLSSSSASSAGFSSSWEESEDDVSSDTEKGENLLNPAHLSSQQKA</sequence>
<dbReference type="EMBL" id="JAHRIM010055224">
    <property type="protein sequence ID" value="MEQ2270136.1"/>
    <property type="molecule type" value="Genomic_DNA"/>
</dbReference>
<dbReference type="Proteomes" id="UP001444071">
    <property type="component" value="Unassembled WGS sequence"/>
</dbReference>
<evidence type="ECO:0000313" key="2">
    <source>
        <dbReference type="EMBL" id="MEQ2270136.1"/>
    </source>
</evidence>